<dbReference type="RefSeq" id="WP_141786940.1">
    <property type="nucleotide sequence ID" value="NZ_VFOQ01000001.1"/>
</dbReference>
<dbReference type="Proteomes" id="UP000319514">
    <property type="component" value="Unassembled WGS sequence"/>
</dbReference>
<dbReference type="AlphaFoldDB" id="A0A542ZEU4"/>
<dbReference type="EMBL" id="VFOQ01000001">
    <property type="protein sequence ID" value="TQL58855.1"/>
    <property type="molecule type" value="Genomic_DNA"/>
</dbReference>
<evidence type="ECO:0000256" key="2">
    <source>
        <dbReference type="SAM" id="Phobius"/>
    </source>
</evidence>
<comment type="caution">
    <text evidence="3">The sequence shown here is derived from an EMBL/GenBank/DDBJ whole genome shotgun (WGS) entry which is preliminary data.</text>
</comment>
<keyword evidence="2" id="KW-0812">Transmembrane</keyword>
<feature type="compositionally biased region" description="Pro residues" evidence="1">
    <location>
        <begin position="55"/>
        <end position="69"/>
    </location>
</feature>
<reference evidence="3 4" key="1">
    <citation type="submission" date="2019-06" db="EMBL/GenBank/DDBJ databases">
        <title>Sequencing the genomes of 1000 actinobacteria strains.</title>
        <authorList>
            <person name="Klenk H.-P."/>
        </authorList>
    </citation>
    <scope>NUCLEOTIDE SEQUENCE [LARGE SCALE GENOMIC DNA]</scope>
    <source>
        <strain evidence="3 4">DSM 18082</strain>
    </source>
</reference>
<sequence>MSDSTTPRDDENPSEPTAPLWADPTAPMSQEPTSGAGSEPGRETPAEQPAAPEGPAAPTPPPAMPPAPPSEGTAYPYGQQPGQGQSPYATPQPGQPSPYPPQPGQAPYPPQQAYGQQPAPYGQQPYWAQHGQQPPGTPAYYQNPAAAPSNTSGIVLVIISALATLSTCVIGIPSLVLGIMALNANATDPVGSRRKSRTGWIVFGINVAVVVLLAAVFITIAIVAGNNNSTSFDGTY</sequence>
<feature type="compositionally biased region" description="Pro residues" evidence="1">
    <location>
        <begin position="93"/>
        <end position="110"/>
    </location>
</feature>
<protein>
    <recommendedName>
        <fullName evidence="5">DUF4190 domain-containing protein</fullName>
    </recommendedName>
</protein>
<accession>A0A542ZEU4</accession>
<evidence type="ECO:0000313" key="3">
    <source>
        <dbReference type="EMBL" id="TQL58855.1"/>
    </source>
</evidence>
<feature type="compositionally biased region" description="Low complexity" evidence="1">
    <location>
        <begin position="75"/>
        <end position="92"/>
    </location>
</feature>
<feature type="transmembrane region" description="Helical" evidence="2">
    <location>
        <begin position="154"/>
        <end position="179"/>
    </location>
</feature>
<keyword evidence="2" id="KW-0472">Membrane</keyword>
<feature type="transmembrane region" description="Helical" evidence="2">
    <location>
        <begin position="200"/>
        <end position="224"/>
    </location>
</feature>
<feature type="compositionally biased region" description="Basic and acidic residues" evidence="1">
    <location>
        <begin position="1"/>
        <end position="11"/>
    </location>
</feature>
<evidence type="ECO:0000256" key="1">
    <source>
        <dbReference type="SAM" id="MobiDB-lite"/>
    </source>
</evidence>
<dbReference type="OrthoDB" id="4843733at2"/>
<organism evidence="3 4">
    <name type="scientific">Oryzihumus leptocrescens</name>
    <dbReference type="NCBI Taxonomy" id="297536"/>
    <lineage>
        <taxon>Bacteria</taxon>
        <taxon>Bacillati</taxon>
        <taxon>Actinomycetota</taxon>
        <taxon>Actinomycetes</taxon>
        <taxon>Micrococcales</taxon>
        <taxon>Intrasporangiaceae</taxon>
        <taxon>Oryzihumus</taxon>
    </lineage>
</organism>
<keyword evidence="2" id="KW-1133">Transmembrane helix</keyword>
<gene>
    <name evidence="3" type="ORF">FB474_0194</name>
</gene>
<feature type="compositionally biased region" description="Low complexity" evidence="1">
    <location>
        <begin position="111"/>
        <end position="129"/>
    </location>
</feature>
<keyword evidence="4" id="KW-1185">Reference proteome</keyword>
<evidence type="ECO:0000313" key="4">
    <source>
        <dbReference type="Proteomes" id="UP000319514"/>
    </source>
</evidence>
<proteinExistence type="predicted"/>
<name>A0A542ZEU4_9MICO</name>
<feature type="region of interest" description="Disordered" evidence="1">
    <location>
        <begin position="1"/>
        <end position="144"/>
    </location>
</feature>
<feature type="compositionally biased region" description="Polar residues" evidence="1">
    <location>
        <begin position="27"/>
        <end position="36"/>
    </location>
</feature>
<evidence type="ECO:0008006" key="5">
    <source>
        <dbReference type="Google" id="ProtNLM"/>
    </source>
</evidence>